<dbReference type="AlphaFoldDB" id="A0A835P4N3"/>
<evidence type="ECO:0000313" key="1">
    <source>
        <dbReference type="EMBL" id="KAG0446601.1"/>
    </source>
</evidence>
<evidence type="ECO:0000313" key="2">
    <source>
        <dbReference type="Proteomes" id="UP000639772"/>
    </source>
</evidence>
<proteinExistence type="predicted"/>
<dbReference type="EMBL" id="JADCNM010000563">
    <property type="protein sequence ID" value="KAG0446601.1"/>
    <property type="molecule type" value="Genomic_DNA"/>
</dbReference>
<protein>
    <submittedName>
        <fullName evidence="1">Uncharacterized protein</fullName>
    </submittedName>
</protein>
<comment type="caution">
    <text evidence="1">The sequence shown here is derived from an EMBL/GenBank/DDBJ whole genome shotgun (WGS) entry which is preliminary data.</text>
</comment>
<dbReference type="Proteomes" id="UP000639772">
    <property type="component" value="Unassembled WGS sequence"/>
</dbReference>
<name>A0A835P4N3_VANPL</name>
<gene>
    <name evidence="1" type="ORF">HPP92_028752</name>
</gene>
<reference evidence="1 2" key="1">
    <citation type="journal article" date="2020" name="Nat. Food">
        <title>A phased Vanilla planifolia genome enables genetic improvement of flavour and production.</title>
        <authorList>
            <person name="Hasing T."/>
            <person name="Tang H."/>
            <person name="Brym M."/>
            <person name="Khazi F."/>
            <person name="Huang T."/>
            <person name="Chambers A.H."/>
        </authorList>
    </citation>
    <scope>NUCLEOTIDE SEQUENCE [LARGE SCALE GENOMIC DNA]</scope>
    <source>
        <tissue evidence="1">Leaf</tissue>
    </source>
</reference>
<accession>A0A835P4N3</accession>
<organism evidence="1 2">
    <name type="scientific">Vanilla planifolia</name>
    <name type="common">Vanilla</name>
    <dbReference type="NCBI Taxonomy" id="51239"/>
    <lineage>
        <taxon>Eukaryota</taxon>
        <taxon>Viridiplantae</taxon>
        <taxon>Streptophyta</taxon>
        <taxon>Embryophyta</taxon>
        <taxon>Tracheophyta</taxon>
        <taxon>Spermatophyta</taxon>
        <taxon>Magnoliopsida</taxon>
        <taxon>Liliopsida</taxon>
        <taxon>Asparagales</taxon>
        <taxon>Orchidaceae</taxon>
        <taxon>Vanilloideae</taxon>
        <taxon>Vanilleae</taxon>
        <taxon>Vanilla</taxon>
    </lineage>
</organism>
<sequence>MMIKTNHFNFQVGKRYKSNHGQRITNPKENVTTKLKSKFLVILLVPNLLIDIYIEKYGSIQAFSSKAVYKLI</sequence>